<dbReference type="Pfam" id="PF07992">
    <property type="entry name" value="Pyr_redox_2"/>
    <property type="match status" value="1"/>
</dbReference>
<dbReference type="InterPro" id="IPR045024">
    <property type="entry name" value="NDH-2"/>
</dbReference>
<accession>Q216G4</accession>
<keyword evidence="4" id="KW-0560">Oxidoreductase</keyword>
<dbReference type="RefSeq" id="WP_011472621.1">
    <property type="nucleotide sequence ID" value="NC_007925.1"/>
</dbReference>
<comment type="similarity">
    <text evidence="1">Belongs to the NADH dehydrogenase family.</text>
</comment>
<evidence type="ECO:0000256" key="3">
    <source>
        <dbReference type="ARBA" id="ARBA00022827"/>
    </source>
</evidence>
<evidence type="ECO:0000313" key="7">
    <source>
        <dbReference type="EMBL" id="ABD87722.1"/>
    </source>
</evidence>
<dbReference type="HOGENOM" id="CLU_021377_7_0_5"/>
<organism evidence="7">
    <name type="scientific">Rhodopseudomonas palustris (strain BisB18)</name>
    <dbReference type="NCBI Taxonomy" id="316056"/>
    <lineage>
        <taxon>Bacteria</taxon>
        <taxon>Pseudomonadati</taxon>
        <taxon>Pseudomonadota</taxon>
        <taxon>Alphaproteobacteria</taxon>
        <taxon>Hyphomicrobiales</taxon>
        <taxon>Nitrobacteraceae</taxon>
        <taxon>Rhodopseudomonas</taxon>
    </lineage>
</organism>
<reference evidence="7" key="1">
    <citation type="submission" date="2006-03" db="EMBL/GenBank/DDBJ databases">
        <title>Complete sequence of Rhodopseudomonas palustris BisB18.</title>
        <authorList>
            <consortium name="US DOE Joint Genome Institute"/>
            <person name="Copeland A."/>
            <person name="Lucas S."/>
            <person name="Lapidus A."/>
            <person name="Barry K."/>
            <person name="Detter J.C."/>
            <person name="Glavina del Rio T."/>
            <person name="Hammon N."/>
            <person name="Israni S."/>
            <person name="Dalin E."/>
            <person name="Tice H."/>
            <person name="Pitluck S."/>
            <person name="Chain P."/>
            <person name="Malfatti S."/>
            <person name="Shin M."/>
            <person name="Vergez L."/>
            <person name="Schmutz J."/>
            <person name="Larimer F."/>
            <person name="Land M."/>
            <person name="Hauser L."/>
            <person name="Pelletier D.A."/>
            <person name="Kyrpides N."/>
            <person name="Anderson I."/>
            <person name="Oda Y."/>
            <person name="Harwood C.S."/>
            <person name="Richardson P."/>
        </authorList>
    </citation>
    <scope>NUCLEOTIDE SEQUENCE [LARGE SCALE GENOMIC DNA]</scope>
    <source>
        <strain evidence="7">BisB18</strain>
    </source>
</reference>
<dbReference type="PRINTS" id="PR00411">
    <property type="entry name" value="PNDRDTASEI"/>
</dbReference>
<dbReference type="PRINTS" id="PR00368">
    <property type="entry name" value="FADPNR"/>
</dbReference>
<dbReference type="eggNOG" id="COG1252">
    <property type="taxonomic scope" value="Bacteria"/>
</dbReference>
<gene>
    <name evidence="7" type="ordered locus">RPC_2168</name>
</gene>
<dbReference type="KEGG" id="rpc:RPC_2168"/>
<dbReference type="InterPro" id="IPR036188">
    <property type="entry name" value="FAD/NAD-bd_sf"/>
</dbReference>
<keyword evidence="2" id="KW-0285">Flavoprotein</keyword>
<dbReference type="AlphaFoldDB" id="Q216G4"/>
<evidence type="ECO:0000256" key="1">
    <source>
        <dbReference type="ARBA" id="ARBA00005272"/>
    </source>
</evidence>
<dbReference type="PANTHER" id="PTHR43706">
    <property type="entry name" value="NADH DEHYDROGENASE"/>
    <property type="match status" value="1"/>
</dbReference>
<dbReference type="GO" id="GO:0003954">
    <property type="term" value="F:NADH dehydrogenase activity"/>
    <property type="evidence" value="ECO:0007669"/>
    <property type="project" value="InterPro"/>
</dbReference>
<keyword evidence="3" id="KW-0274">FAD</keyword>
<dbReference type="EMBL" id="CP000301">
    <property type="protein sequence ID" value="ABD87722.1"/>
    <property type="molecule type" value="Genomic_DNA"/>
</dbReference>
<protein>
    <submittedName>
        <fullName evidence="7">FAD-dependent pyridine nucleotide-disulphide oxidoreductase</fullName>
    </submittedName>
</protein>
<name>Q216G4_RHOPB</name>
<evidence type="ECO:0000259" key="6">
    <source>
        <dbReference type="Pfam" id="PF07992"/>
    </source>
</evidence>
<dbReference type="STRING" id="316056.RPC_2168"/>
<proteinExistence type="inferred from homology"/>
<dbReference type="Gene3D" id="3.50.50.100">
    <property type="match status" value="1"/>
</dbReference>
<dbReference type="GO" id="GO:0008137">
    <property type="term" value="F:NADH dehydrogenase (ubiquinone) activity"/>
    <property type="evidence" value="ECO:0007669"/>
    <property type="project" value="TreeGrafter"/>
</dbReference>
<keyword evidence="5" id="KW-0520">NAD</keyword>
<evidence type="ECO:0000256" key="2">
    <source>
        <dbReference type="ARBA" id="ARBA00022630"/>
    </source>
</evidence>
<dbReference type="PANTHER" id="PTHR43706:SF9">
    <property type="entry name" value="TYPE II NADH:QUINONE OXIDOREDUCTASE"/>
    <property type="match status" value="1"/>
</dbReference>
<dbReference type="SUPFAM" id="SSF51905">
    <property type="entry name" value="FAD/NAD(P)-binding domain"/>
    <property type="match status" value="1"/>
</dbReference>
<dbReference type="InterPro" id="IPR023753">
    <property type="entry name" value="FAD/NAD-binding_dom"/>
</dbReference>
<evidence type="ECO:0000256" key="5">
    <source>
        <dbReference type="ARBA" id="ARBA00023027"/>
    </source>
</evidence>
<evidence type="ECO:0000256" key="4">
    <source>
        <dbReference type="ARBA" id="ARBA00023002"/>
    </source>
</evidence>
<feature type="domain" description="FAD/NAD(P)-binding" evidence="6">
    <location>
        <begin position="25"/>
        <end position="360"/>
    </location>
</feature>
<sequence>MSASQETQKGSGMTELATAAERPHRIVVAGGGAGGLELVTKLGDTLGKQGLAKVTLVERSRTHLWKPLLHSVAAGSLRRSQHELNYLAQAHWHNFVYRYGEVVGLDRAEKQLKLAAMFDEEGREITPASSVPYDTLIMAIGSVTNDFGTPGAAEFAVPLETPEQASRFNRRIVNACLRANAQPDGPRPGQLHIAIIGAGATGTELAAELHHTVRDVVGYGMDRIDPSRDIHIVLIEAGPRILPALPERISIATKDLLSELGVEVRANARVAEVRADGVVLSSGEMIPSELVVWSAGVKAPDFLADLDGLETNRINQLVVNPTLQTTRDPQIFAIGDCASCPRPGHDAPVPPRAQAAHQMATHIIRNIAPIMAGQPVPPFEYRDFGSLVSLGKYSAVGNLMGYAIGRSMFIEGMFARLMYRSLYKMHEAALHGRSTVFWRAMLSTISQRPTPSVKLH</sequence>